<dbReference type="EMBL" id="AFWA02000015">
    <property type="protein sequence ID" value="EMR08535.1"/>
    <property type="molecule type" value="Genomic_DNA"/>
</dbReference>
<dbReference type="RefSeq" id="XP_007875067.1">
    <property type="nucleotide sequence ID" value="XM_007876876.1"/>
</dbReference>
<sequence length="157" mass="18071">MSISHSGLFTNKTTFSKFCSLGNFGLEQSECEICFQQGFVDCKNAPSILESFTGIDSFEYRLQDILGSKRLEHKSMMQKDELEPLEVNEWLYVSPLFNHLLNVSLSFRLVSDENTSKQTLLEPIDHFNHLDVCDSSKLHNEDLFDMDHSFMEDNTCV</sequence>
<dbReference type="VEuPathDB" id="FungiDB:PNEG_03016"/>
<protein>
    <submittedName>
        <fullName evidence="1">Uncharacterized protein</fullName>
    </submittedName>
</protein>
<dbReference type="GeneID" id="19896703"/>
<proteinExistence type="predicted"/>
<comment type="caution">
    <text evidence="1">The sequence shown here is derived from an EMBL/GenBank/DDBJ whole genome shotgun (WGS) entry which is preliminary data.</text>
</comment>
<dbReference type="Proteomes" id="UP000011958">
    <property type="component" value="Unassembled WGS sequence"/>
</dbReference>
<gene>
    <name evidence="1" type="ORF">PNEG_03016</name>
</gene>
<name>M7P3U6_PNEMU</name>
<dbReference type="HOGENOM" id="CLU_1678673_0_0_1"/>
<organism evidence="1 2">
    <name type="scientific">Pneumocystis murina (strain B123)</name>
    <name type="common">Mouse pneumocystis pneumonia agent</name>
    <name type="synonym">Pneumocystis carinii f. sp. muris</name>
    <dbReference type="NCBI Taxonomy" id="1069680"/>
    <lineage>
        <taxon>Eukaryota</taxon>
        <taxon>Fungi</taxon>
        <taxon>Dikarya</taxon>
        <taxon>Ascomycota</taxon>
        <taxon>Taphrinomycotina</taxon>
        <taxon>Pneumocystomycetes</taxon>
        <taxon>Pneumocystaceae</taxon>
        <taxon>Pneumocystis</taxon>
    </lineage>
</organism>
<keyword evidence="2" id="KW-1185">Reference proteome</keyword>
<evidence type="ECO:0000313" key="2">
    <source>
        <dbReference type="Proteomes" id="UP000011958"/>
    </source>
</evidence>
<reference evidence="2" key="1">
    <citation type="journal article" date="2016" name="Nat. Commun.">
        <title>Genome analysis of three Pneumocystis species reveals adaptation mechanisms to life exclusively in mammalian hosts.</title>
        <authorList>
            <person name="Ma L."/>
            <person name="Chen Z."/>
            <person name="Huang D.W."/>
            <person name="Kutty G."/>
            <person name="Ishihara M."/>
            <person name="Wang H."/>
            <person name="Abouelleil A."/>
            <person name="Bishop L."/>
            <person name="Davey E."/>
            <person name="Deng R."/>
            <person name="Deng X."/>
            <person name="Fan L."/>
            <person name="Fantoni G."/>
            <person name="Fitzgerald M."/>
            <person name="Gogineni E."/>
            <person name="Goldberg J.M."/>
            <person name="Handley G."/>
            <person name="Hu X."/>
            <person name="Huber C."/>
            <person name="Jiao X."/>
            <person name="Jones K."/>
            <person name="Levin J.Z."/>
            <person name="Liu Y."/>
            <person name="Macdonald P."/>
            <person name="Melnikov A."/>
            <person name="Raley C."/>
            <person name="Sassi M."/>
            <person name="Sherman B.T."/>
            <person name="Song X."/>
            <person name="Sykes S."/>
            <person name="Tran B."/>
            <person name="Walsh L."/>
            <person name="Xia Y."/>
            <person name="Yang J."/>
            <person name="Young S."/>
            <person name="Zeng Q."/>
            <person name="Zheng X."/>
            <person name="Stephens R."/>
            <person name="Nusbaum C."/>
            <person name="Birren B.W."/>
            <person name="Azadi P."/>
            <person name="Lempicki R.A."/>
            <person name="Cuomo C.A."/>
            <person name="Kovacs J.A."/>
        </authorList>
    </citation>
    <scope>NUCLEOTIDE SEQUENCE [LARGE SCALE GENOMIC DNA]</scope>
    <source>
        <strain evidence="2">B123</strain>
    </source>
</reference>
<evidence type="ECO:0000313" key="1">
    <source>
        <dbReference type="EMBL" id="EMR08535.1"/>
    </source>
</evidence>
<accession>M7P3U6</accession>
<dbReference type="AlphaFoldDB" id="M7P3U6"/>